<evidence type="ECO:0000313" key="1">
    <source>
        <dbReference type="EMBL" id="ABX41725.1"/>
    </source>
</evidence>
<dbReference type="eggNOG" id="COG3870">
    <property type="taxonomic scope" value="Bacteria"/>
</dbReference>
<dbReference type="EMBL" id="CP000885">
    <property type="protein sequence ID" value="ABX41725.1"/>
    <property type="molecule type" value="Genomic_DNA"/>
</dbReference>
<accession>A9KP63</accession>
<evidence type="ECO:0000313" key="2">
    <source>
        <dbReference type="Proteomes" id="UP000000370"/>
    </source>
</evidence>
<dbReference type="KEGG" id="cpy:Cphy_1349"/>
<dbReference type="Gene3D" id="3.30.70.120">
    <property type="match status" value="1"/>
</dbReference>
<dbReference type="STRING" id="357809.Cphy_1349"/>
<dbReference type="OrthoDB" id="9794275at2"/>
<dbReference type="AlphaFoldDB" id="A9KP63"/>
<dbReference type="Proteomes" id="UP000000370">
    <property type="component" value="Chromosome"/>
</dbReference>
<gene>
    <name evidence="1" type="ordered locus">Cphy_1349</name>
</gene>
<keyword evidence="2" id="KW-1185">Reference proteome</keyword>
<name>A9KP63_LACP7</name>
<dbReference type="PANTHER" id="PTHR38456:SF1">
    <property type="entry name" value="CYCLIC DI-AMP RECEPTOR A"/>
    <property type="match status" value="1"/>
</dbReference>
<dbReference type="InterPro" id="IPR011322">
    <property type="entry name" value="N-reg_PII-like_a/b"/>
</dbReference>
<protein>
    <recommendedName>
        <fullName evidence="3">Transcriptional regulator</fullName>
    </recommendedName>
</protein>
<organism evidence="1 2">
    <name type="scientific">Lachnoclostridium phytofermentans (strain ATCC 700394 / DSM 18823 / ISDg)</name>
    <name type="common">Clostridium phytofermentans</name>
    <dbReference type="NCBI Taxonomy" id="357809"/>
    <lineage>
        <taxon>Bacteria</taxon>
        <taxon>Bacillati</taxon>
        <taxon>Bacillota</taxon>
        <taxon>Clostridia</taxon>
        <taxon>Lachnospirales</taxon>
        <taxon>Lachnospiraceae</taxon>
    </lineage>
</organism>
<dbReference type="InterPro" id="IPR010375">
    <property type="entry name" value="CdAMP_rec"/>
</dbReference>
<evidence type="ECO:0008006" key="3">
    <source>
        <dbReference type="Google" id="ProtNLM"/>
    </source>
</evidence>
<dbReference type="SUPFAM" id="SSF54913">
    <property type="entry name" value="GlnB-like"/>
    <property type="match status" value="1"/>
</dbReference>
<dbReference type="Pfam" id="PF06153">
    <property type="entry name" value="CdAMP_rec"/>
    <property type="match status" value="1"/>
</dbReference>
<sequence length="112" mass="12251">MKMILAILKNDDEQATIAELNKKHYFVTKLSSTGGFLKQGNTSLLIGVDDNKVDEVCGILKKMSGVRNEVQCLSSYAGTDSMYPGVSTPYPIDVQEGGVTIFVLPVEQCYKI</sequence>
<dbReference type="PANTHER" id="PTHR38456">
    <property type="entry name" value="CYCLIC DI-AMP RECEPTOR A"/>
    <property type="match status" value="1"/>
</dbReference>
<dbReference type="InterPro" id="IPR015867">
    <property type="entry name" value="N-reg_PII/ATP_PRibTrfase_C"/>
</dbReference>
<proteinExistence type="predicted"/>
<reference evidence="2" key="1">
    <citation type="submission" date="2007-11" db="EMBL/GenBank/DDBJ databases">
        <title>Complete genome sequence of Clostridium phytofermentans ISDg.</title>
        <authorList>
            <person name="Leschine S.B."/>
            <person name="Warnick T.A."/>
            <person name="Blanchard J.L."/>
            <person name="Schnell D.J."/>
            <person name="Petit E.L."/>
            <person name="LaTouf W.G."/>
            <person name="Copeland A."/>
            <person name="Lucas S."/>
            <person name="Lapidus A."/>
            <person name="Barry K."/>
            <person name="Glavina del Rio T."/>
            <person name="Dalin E."/>
            <person name="Tice H."/>
            <person name="Pitluck S."/>
            <person name="Kiss H."/>
            <person name="Brettin T."/>
            <person name="Bruce D."/>
            <person name="Detter J.C."/>
            <person name="Han C."/>
            <person name="Kuske C."/>
            <person name="Schmutz J."/>
            <person name="Larimer F."/>
            <person name="Land M."/>
            <person name="Hauser L."/>
            <person name="Kyrpides N."/>
            <person name="Kim E.A."/>
            <person name="Richardson P."/>
        </authorList>
    </citation>
    <scope>NUCLEOTIDE SEQUENCE [LARGE SCALE GENOMIC DNA]</scope>
    <source>
        <strain evidence="2">ATCC 700394 / DSM 18823 / ISDg</strain>
    </source>
</reference>
<dbReference type="RefSeq" id="WP_012199379.1">
    <property type="nucleotide sequence ID" value="NC_010001.1"/>
</dbReference>
<dbReference type="HOGENOM" id="CLU_143974_1_0_9"/>